<dbReference type="SUPFAM" id="SSF51735">
    <property type="entry name" value="NAD(P)-binding Rossmann-fold domains"/>
    <property type="match status" value="1"/>
</dbReference>
<dbReference type="PRINTS" id="PR00081">
    <property type="entry name" value="GDHRDH"/>
</dbReference>
<dbReference type="EMBL" id="JAUYVI010000013">
    <property type="protein sequence ID" value="MDQ7251553.1"/>
    <property type="molecule type" value="Genomic_DNA"/>
</dbReference>
<dbReference type="Gene3D" id="3.10.450.50">
    <property type="match status" value="1"/>
</dbReference>
<dbReference type="PROSITE" id="PS00061">
    <property type="entry name" value="ADH_SHORT"/>
    <property type="match status" value="1"/>
</dbReference>
<evidence type="ECO:0000313" key="4">
    <source>
        <dbReference type="Proteomes" id="UP001230156"/>
    </source>
</evidence>
<gene>
    <name evidence="3" type="ORF">Q8A70_27955</name>
</gene>
<dbReference type="InterPro" id="IPR036291">
    <property type="entry name" value="NAD(P)-bd_dom_sf"/>
</dbReference>
<evidence type="ECO:0000313" key="3">
    <source>
        <dbReference type="EMBL" id="MDQ7251553.1"/>
    </source>
</evidence>
<dbReference type="RefSeq" id="WP_379962031.1">
    <property type="nucleotide sequence ID" value="NZ_JAUYVI010000013.1"/>
</dbReference>
<evidence type="ECO:0000256" key="1">
    <source>
        <dbReference type="ARBA" id="ARBA00006484"/>
    </source>
</evidence>
<reference evidence="4" key="1">
    <citation type="submission" date="2023-08" db="EMBL/GenBank/DDBJ databases">
        <title>Rhodospirillaceae gen. nov., a novel taxon isolated from the Yangtze River Yuezi River estuary sludge.</title>
        <authorList>
            <person name="Ruan L."/>
        </authorList>
    </citation>
    <scope>NUCLEOTIDE SEQUENCE [LARGE SCALE GENOMIC DNA]</scope>
    <source>
        <strain evidence="4">R-7</strain>
    </source>
</reference>
<evidence type="ECO:0000259" key="2">
    <source>
        <dbReference type="Pfam" id="PF12680"/>
    </source>
</evidence>
<sequence length="369" mass="38570">MGWALPDSVRDYLKAAAGDDGARIAGCFDAEGEVRDENRVHRGPAAIRAWAEDSRKRYRFTLEVRNVEAEGDDVGVITQVTGNFPGSPVMLRHAFRLRNGKIDSLEIGPTDRHAEFAGRRVLVTGGTQGIGAATVKRLRAAGAAVFATARNAPPALEHPHLFVAADVGTADGARAAAEAALAQFGTVDIVVHNVGGSSAPGGGFAALTDEHWADALGANLLAAVRIDRMLLPRMIAQGSGVIVHVSSIQRELPLHESTLAYAAAKAALTNYSKGLSKEVASKGVRVVSVAPGFTETDAATRMIERLAAAQGTDTDTARRGLMQALGGIPLGRPNRPDEVAELIAFLASPRASAITGTEVRIDGGNVPTI</sequence>
<dbReference type="PRINTS" id="PR00080">
    <property type="entry name" value="SDRFAMILY"/>
</dbReference>
<dbReference type="InterPro" id="IPR050259">
    <property type="entry name" value="SDR"/>
</dbReference>
<dbReference type="NCBIfam" id="NF005095">
    <property type="entry name" value="PRK06523.1"/>
    <property type="match status" value="1"/>
</dbReference>
<dbReference type="Proteomes" id="UP001230156">
    <property type="component" value="Unassembled WGS sequence"/>
</dbReference>
<comment type="caution">
    <text evidence="3">The sequence shown here is derived from an EMBL/GenBank/DDBJ whole genome shotgun (WGS) entry which is preliminary data.</text>
</comment>
<feature type="domain" description="SnoaL-like" evidence="2">
    <location>
        <begin position="9"/>
        <end position="102"/>
    </location>
</feature>
<dbReference type="SUPFAM" id="SSF54427">
    <property type="entry name" value="NTF2-like"/>
    <property type="match status" value="1"/>
</dbReference>
<dbReference type="PANTHER" id="PTHR42879:SF6">
    <property type="entry name" value="NADPH-DEPENDENT REDUCTASE BACG"/>
    <property type="match status" value="1"/>
</dbReference>
<name>A0ABU0YV01_9PROT</name>
<dbReference type="Pfam" id="PF12680">
    <property type="entry name" value="SnoaL_2"/>
    <property type="match status" value="1"/>
</dbReference>
<dbReference type="PANTHER" id="PTHR42879">
    <property type="entry name" value="3-OXOACYL-(ACYL-CARRIER-PROTEIN) REDUCTASE"/>
    <property type="match status" value="1"/>
</dbReference>
<protein>
    <submittedName>
        <fullName evidence="3">Oxidoreductase</fullName>
    </submittedName>
</protein>
<accession>A0ABU0YV01</accession>
<dbReference type="Pfam" id="PF13561">
    <property type="entry name" value="adh_short_C2"/>
    <property type="match status" value="1"/>
</dbReference>
<dbReference type="InterPro" id="IPR032710">
    <property type="entry name" value="NTF2-like_dom_sf"/>
</dbReference>
<dbReference type="InterPro" id="IPR020904">
    <property type="entry name" value="Sc_DH/Rdtase_CS"/>
</dbReference>
<organism evidence="3 4">
    <name type="scientific">Dongia sedimenti</name>
    <dbReference type="NCBI Taxonomy" id="3064282"/>
    <lineage>
        <taxon>Bacteria</taxon>
        <taxon>Pseudomonadati</taxon>
        <taxon>Pseudomonadota</taxon>
        <taxon>Alphaproteobacteria</taxon>
        <taxon>Rhodospirillales</taxon>
        <taxon>Dongiaceae</taxon>
        <taxon>Dongia</taxon>
    </lineage>
</organism>
<comment type="similarity">
    <text evidence="1">Belongs to the short-chain dehydrogenases/reductases (SDR) family.</text>
</comment>
<dbReference type="InterPro" id="IPR002347">
    <property type="entry name" value="SDR_fam"/>
</dbReference>
<keyword evidence="4" id="KW-1185">Reference proteome</keyword>
<dbReference type="InterPro" id="IPR037401">
    <property type="entry name" value="SnoaL-like"/>
</dbReference>
<proteinExistence type="inferred from homology"/>
<dbReference type="Gene3D" id="3.40.50.720">
    <property type="entry name" value="NAD(P)-binding Rossmann-like Domain"/>
    <property type="match status" value="1"/>
</dbReference>